<dbReference type="EMBL" id="SOHE01000048">
    <property type="protein sequence ID" value="TFD49587.1"/>
    <property type="molecule type" value="Genomic_DNA"/>
</dbReference>
<organism evidence="3 4">
    <name type="scientific">Cryobacterium frigoriphilum</name>
    <dbReference type="NCBI Taxonomy" id="1259150"/>
    <lineage>
        <taxon>Bacteria</taxon>
        <taxon>Bacillati</taxon>
        <taxon>Actinomycetota</taxon>
        <taxon>Actinomycetes</taxon>
        <taxon>Micrococcales</taxon>
        <taxon>Microbacteriaceae</taxon>
        <taxon>Cryobacterium</taxon>
    </lineage>
</organism>
<dbReference type="OrthoDB" id="3726412at2"/>
<sequence length="227" mass="25088">MFGSKRTRAARMGLLLLVSATLMVLSGCSIDTSEPAQSDLTAPTASAEPTNSTPLVLDAASQDLLDWDWEQVLRESPDAERPVIEIVRFTDSDDWASAMESCMNDLGWPDRATADGGLDHGMIQDAQAGAHALAIYTCNAKYPMDPKYNVPLTDERLSELFDYFTDELQPCLEAEGYDVPESPSRETFIDTYAENGAWHLYENVSTGQSTWNSINAKCPQIPVDFYE</sequence>
<dbReference type="Proteomes" id="UP000297447">
    <property type="component" value="Unassembled WGS sequence"/>
</dbReference>
<evidence type="ECO:0000313" key="4">
    <source>
        <dbReference type="Proteomes" id="UP000297447"/>
    </source>
</evidence>
<feature type="region of interest" description="Disordered" evidence="1">
    <location>
        <begin position="33"/>
        <end position="52"/>
    </location>
</feature>
<reference evidence="3 4" key="1">
    <citation type="submission" date="2019-03" db="EMBL/GenBank/DDBJ databases">
        <title>Genomics of glacier-inhabiting Cryobacterium strains.</title>
        <authorList>
            <person name="Liu Q."/>
            <person name="Xin Y.-H."/>
        </authorList>
    </citation>
    <scope>NUCLEOTIDE SEQUENCE [LARGE SCALE GENOMIC DNA]</scope>
    <source>
        <strain evidence="3 4">Hh14</strain>
    </source>
</reference>
<evidence type="ECO:0000256" key="2">
    <source>
        <dbReference type="SAM" id="SignalP"/>
    </source>
</evidence>
<evidence type="ECO:0000256" key="1">
    <source>
        <dbReference type="SAM" id="MobiDB-lite"/>
    </source>
</evidence>
<feature type="signal peptide" evidence="2">
    <location>
        <begin position="1"/>
        <end position="24"/>
    </location>
</feature>
<keyword evidence="2" id="KW-0732">Signal</keyword>
<comment type="caution">
    <text evidence="3">The sequence shown here is derived from an EMBL/GenBank/DDBJ whole genome shotgun (WGS) entry which is preliminary data.</text>
</comment>
<name>A0A4R9A000_9MICO</name>
<gene>
    <name evidence="3" type="ORF">E3T55_10940</name>
</gene>
<keyword evidence="4" id="KW-1185">Reference proteome</keyword>
<accession>A0A4R9A000</accession>
<evidence type="ECO:0000313" key="3">
    <source>
        <dbReference type="EMBL" id="TFD49587.1"/>
    </source>
</evidence>
<dbReference type="PROSITE" id="PS51257">
    <property type="entry name" value="PROKAR_LIPOPROTEIN"/>
    <property type="match status" value="1"/>
</dbReference>
<dbReference type="RefSeq" id="WP_134519606.1">
    <property type="nucleotide sequence ID" value="NZ_SOHE01000048.1"/>
</dbReference>
<proteinExistence type="predicted"/>
<dbReference type="AlphaFoldDB" id="A0A4R9A000"/>
<feature type="chain" id="PRO_5039130213" evidence="2">
    <location>
        <begin position="25"/>
        <end position="227"/>
    </location>
</feature>
<protein>
    <submittedName>
        <fullName evidence="3">Uncharacterized protein</fullName>
    </submittedName>
</protein>